<proteinExistence type="predicted"/>
<sequence length="168" mass="18057">MTFSELKKRPESTPYDRLAALGITLPEAPSPIANFVTHVQEGKLLFLSGQGPYEADGRCYTGKVGADVTVDQAYAHARLTGINLIAVMHAALGDLRRVRRVVKLFGMVNATPDFADHPAVINGCSDLLIDVFGERGIHARSAVGHGSLPGRISVEIEAVIAIDRSDHE</sequence>
<dbReference type="RefSeq" id="WP_145722093.1">
    <property type="nucleotide sequence ID" value="NZ_BSPF01000122.1"/>
</dbReference>
<keyword evidence="3" id="KW-1185">Reference proteome</keyword>
<dbReference type="CDD" id="cd02199">
    <property type="entry name" value="YjgF_YER057c_UK114_like_1"/>
    <property type="match status" value="1"/>
</dbReference>
<dbReference type="EMBL" id="VLKT01000051">
    <property type="protein sequence ID" value="TWI25357.1"/>
    <property type="molecule type" value="Genomic_DNA"/>
</dbReference>
<dbReference type="PANTHER" id="PTHR43760:SF1">
    <property type="entry name" value="ENDORIBONUCLEASE L-PSP_CHORISMATE MUTASE-LIKE DOMAIN-CONTAINING PROTEIN"/>
    <property type="match status" value="1"/>
</dbReference>
<protein>
    <submittedName>
        <fullName evidence="2">Enamine deaminase RidA (YjgF/YER057c/UK114 family)</fullName>
    </submittedName>
</protein>
<evidence type="ECO:0000313" key="3">
    <source>
        <dbReference type="Proteomes" id="UP000317122"/>
    </source>
</evidence>
<dbReference type="Proteomes" id="UP000317122">
    <property type="component" value="Unassembled WGS sequence"/>
</dbReference>
<dbReference type="PANTHER" id="PTHR43760">
    <property type="entry name" value="ENDORIBONUCLEASE-RELATED"/>
    <property type="match status" value="1"/>
</dbReference>
<dbReference type="Pfam" id="PF14588">
    <property type="entry name" value="YjgF_endoribonc"/>
    <property type="match status" value="1"/>
</dbReference>
<dbReference type="InterPro" id="IPR035959">
    <property type="entry name" value="RutC-like_sf"/>
</dbReference>
<dbReference type="SUPFAM" id="SSF55298">
    <property type="entry name" value="YjgF-like"/>
    <property type="match status" value="1"/>
</dbReference>
<reference evidence="2 3" key="1">
    <citation type="journal article" date="2015" name="Stand. Genomic Sci.">
        <title>Genomic Encyclopedia of Bacterial and Archaeal Type Strains, Phase III: the genomes of soil and plant-associated and newly described type strains.</title>
        <authorList>
            <person name="Whitman W.B."/>
            <person name="Woyke T."/>
            <person name="Klenk H.P."/>
            <person name="Zhou Y."/>
            <person name="Lilburn T.G."/>
            <person name="Beck B.J."/>
            <person name="De Vos P."/>
            <person name="Vandamme P."/>
            <person name="Eisen J.A."/>
            <person name="Garrity G."/>
            <person name="Hugenholtz P."/>
            <person name="Kyrpides N.C."/>
        </authorList>
    </citation>
    <scope>NUCLEOTIDE SEQUENCE [LARGE SCALE GENOMIC DNA]</scope>
    <source>
        <strain evidence="2 3">CGMCC 1.2546</strain>
    </source>
</reference>
<evidence type="ECO:0000259" key="1">
    <source>
        <dbReference type="Pfam" id="PF14588"/>
    </source>
</evidence>
<organism evidence="2 3">
    <name type="scientific">Mesorhizobium tianshanense</name>
    <dbReference type="NCBI Taxonomy" id="39844"/>
    <lineage>
        <taxon>Bacteria</taxon>
        <taxon>Pseudomonadati</taxon>
        <taxon>Pseudomonadota</taxon>
        <taxon>Alphaproteobacteria</taxon>
        <taxon>Hyphomicrobiales</taxon>
        <taxon>Phyllobacteriaceae</taxon>
        <taxon>Mesorhizobium</taxon>
    </lineage>
</organism>
<gene>
    <name evidence="2" type="ORF">IQ26_06090</name>
</gene>
<dbReference type="OrthoDB" id="9806350at2"/>
<dbReference type="AlphaFoldDB" id="A0A562MZL2"/>
<accession>A0A562MZL2</accession>
<name>A0A562MZL2_9HYPH</name>
<feature type="domain" description="Endoribonuclease L-PSP/chorismate mutase-like" evidence="1">
    <location>
        <begin position="17"/>
        <end position="142"/>
    </location>
</feature>
<evidence type="ECO:0000313" key="2">
    <source>
        <dbReference type="EMBL" id="TWI25357.1"/>
    </source>
</evidence>
<dbReference type="Gene3D" id="3.30.1330.40">
    <property type="entry name" value="RutC-like"/>
    <property type="match status" value="1"/>
</dbReference>
<comment type="caution">
    <text evidence="2">The sequence shown here is derived from an EMBL/GenBank/DDBJ whole genome shotgun (WGS) entry which is preliminary data.</text>
</comment>
<dbReference type="InterPro" id="IPR013813">
    <property type="entry name" value="Endoribo_LPSP/chorism_mut-like"/>
</dbReference>